<protein>
    <submittedName>
        <fullName evidence="3">Uncharacterized protein</fullName>
    </submittedName>
</protein>
<dbReference type="EMBL" id="CALNXJ010000007">
    <property type="protein sequence ID" value="CAH3044248.1"/>
    <property type="molecule type" value="Genomic_DNA"/>
</dbReference>
<sequence>MTDSSENESDEECDATDFGSSASCCKQQKLENEALRKRLEKLYKRLNIALKAKTVEEVVKNRPVAGILDAALAVEYKMVEVMEGSGVYWYSHQRAYCSAFKHWAGYINAAIDIFFNKEILAASSAMGNEKKSKNGSSHQPLNPLIIQALIGRCNFCNLPSNKVCSKFNKDVPTPSQIVQKST</sequence>
<evidence type="ECO:0000256" key="1">
    <source>
        <dbReference type="SAM" id="Coils"/>
    </source>
</evidence>
<proteinExistence type="predicted"/>
<keyword evidence="1" id="KW-0175">Coiled coil</keyword>
<name>A0AAU9W638_9CNID</name>
<dbReference type="AlphaFoldDB" id="A0AAU9W638"/>
<feature type="compositionally biased region" description="Acidic residues" evidence="2">
    <location>
        <begin position="1"/>
        <end position="15"/>
    </location>
</feature>
<gene>
    <name evidence="3" type="ORF">PMEA_00031053</name>
</gene>
<feature type="region of interest" description="Disordered" evidence="2">
    <location>
        <begin position="1"/>
        <end position="20"/>
    </location>
</feature>
<comment type="caution">
    <text evidence="3">The sequence shown here is derived from an EMBL/GenBank/DDBJ whole genome shotgun (WGS) entry which is preliminary data.</text>
</comment>
<organism evidence="3 4">
    <name type="scientific">Pocillopora meandrina</name>
    <dbReference type="NCBI Taxonomy" id="46732"/>
    <lineage>
        <taxon>Eukaryota</taxon>
        <taxon>Metazoa</taxon>
        <taxon>Cnidaria</taxon>
        <taxon>Anthozoa</taxon>
        <taxon>Hexacorallia</taxon>
        <taxon>Scleractinia</taxon>
        <taxon>Astrocoeniina</taxon>
        <taxon>Pocilloporidae</taxon>
        <taxon>Pocillopora</taxon>
    </lineage>
</organism>
<dbReference type="Proteomes" id="UP001159428">
    <property type="component" value="Unassembled WGS sequence"/>
</dbReference>
<evidence type="ECO:0000313" key="4">
    <source>
        <dbReference type="Proteomes" id="UP001159428"/>
    </source>
</evidence>
<reference evidence="3 4" key="1">
    <citation type="submission" date="2022-05" db="EMBL/GenBank/DDBJ databases">
        <authorList>
            <consortium name="Genoscope - CEA"/>
            <person name="William W."/>
        </authorList>
    </citation>
    <scope>NUCLEOTIDE SEQUENCE [LARGE SCALE GENOMIC DNA]</scope>
</reference>
<keyword evidence="4" id="KW-1185">Reference proteome</keyword>
<evidence type="ECO:0000256" key="2">
    <source>
        <dbReference type="SAM" id="MobiDB-lite"/>
    </source>
</evidence>
<evidence type="ECO:0000313" key="3">
    <source>
        <dbReference type="EMBL" id="CAH3044248.1"/>
    </source>
</evidence>
<accession>A0AAU9W638</accession>
<feature type="coiled-coil region" evidence="1">
    <location>
        <begin position="25"/>
        <end position="56"/>
    </location>
</feature>